<gene>
    <name evidence="2" type="ORF">SHK19_05365</name>
</gene>
<dbReference type="RefSeq" id="WP_322938043.1">
    <property type="nucleotide sequence ID" value="NZ_CP141059.1"/>
</dbReference>
<evidence type="ECO:0000256" key="1">
    <source>
        <dbReference type="SAM" id="MobiDB-lite"/>
    </source>
</evidence>
<feature type="region of interest" description="Disordered" evidence="1">
    <location>
        <begin position="109"/>
        <end position="142"/>
    </location>
</feature>
<proteinExistence type="predicted"/>
<evidence type="ECO:0000313" key="2">
    <source>
        <dbReference type="EMBL" id="WQQ27664.1"/>
    </source>
</evidence>
<dbReference type="EMBL" id="CP141059">
    <property type="protein sequence ID" value="WQQ27664.1"/>
    <property type="molecule type" value="Genomic_DNA"/>
</dbReference>
<protein>
    <submittedName>
        <fullName evidence="2">Uncharacterized protein</fullName>
    </submittedName>
</protein>
<sequence length="142" mass="15645">MTKNGKDIRYVTADGRKVTGDDENFDIDYHYYLQMGVDSDLIYMVRPLLDGDGRQQALASRFLVASRENGWNAAEAQKRLYGILEREGVGIGRAPHVSEAEFNAAWDELSGTPGGNNSANYSFGHSEQTAKEALVRGVDPDS</sequence>
<dbReference type="Proteomes" id="UP001327225">
    <property type="component" value="Chromosome"/>
</dbReference>
<reference evidence="3" key="1">
    <citation type="submission" date="2023-12" db="EMBL/GenBank/DDBJ databases">
        <title>Novel species in genus Nocardioides.</title>
        <authorList>
            <person name="Zhou H."/>
        </authorList>
    </citation>
    <scope>NUCLEOTIDE SEQUENCE [LARGE SCALE GENOMIC DNA]</scope>
    <source>
        <strain evidence="3">HM61</strain>
    </source>
</reference>
<evidence type="ECO:0000313" key="3">
    <source>
        <dbReference type="Proteomes" id="UP001327225"/>
    </source>
</evidence>
<organism evidence="2 3">
    <name type="scientific">Nocardioides bizhenqiangii</name>
    <dbReference type="NCBI Taxonomy" id="3095076"/>
    <lineage>
        <taxon>Bacteria</taxon>
        <taxon>Bacillati</taxon>
        <taxon>Actinomycetota</taxon>
        <taxon>Actinomycetes</taxon>
        <taxon>Propionibacteriales</taxon>
        <taxon>Nocardioidaceae</taxon>
        <taxon>Nocardioides</taxon>
    </lineage>
</organism>
<feature type="compositionally biased region" description="Polar residues" evidence="1">
    <location>
        <begin position="115"/>
        <end position="127"/>
    </location>
</feature>
<keyword evidence="3" id="KW-1185">Reference proteome</keyword>
<accession>A0ABZ0ZUS7</accession>
<name>A0ABZ0ZUS7_9ACTN</name>